<keyword evidence="3" id="KW-1266">Target cell cytoplasm</keyword>
<dbReference type="KEGG" id="hhz:NCTC10839_01527"/>
<dbReference type="EMBL" id="LS483458">
    <property type="protein sequence ID" value="SQH97607.1"/>
    <property type="molecule type" value="Genomic_DNA"/>
</dbReference>
<evidence type="ECO:0000256" key="2">
    <source>
        <dbReference type="ARBA" id="ARBA00022656"/>
    </source>
</evidence>
<evidence type="ECO:0000313" key="7">
    <source>
        <dbReference type="EMBL" id="SQH97607.1"/>
    </source>
</evidence>
<reference evidence="7 8" key="1">
    <citation type="submission" date="2018-06" db="EMBL/GenBank/DDBJ databases">
        <authorList>
            <consortium name="Pathogen Informatics"/>
            <person name="Doyle S."/>
        </authorList>
    </citation>
    <scope>NUCLEOTIDE SEQUENCE [LARGE SCALE GENOMIC DNA]</scope>
    <source>
        <strain evidence="7 8">NCTC10839</strain>
    </source>
</reference>
<comment type="subcellular location">
    <subcellularLocation>
        <location evidence="1">Target cell</location>
        <location evidence="1">Target cell cytoplasm</location>
    </subcellularLocation>
</comment>
<feature type="coiled-coil region" evidence="5">
    <location>
        <begin position="72"/>
        <end position="122"/>
    </location>
</feature>
<gene>
    <name evidence="7" type="ORF">NCTC10839_01527</name>
</gene>
<protein>
    <submittedName>
        <fullName evidence="7">Possible hemagglutinin (DUF638)</fullName>
    </submittedName>
</protein>
<dbReference type="Proteomes" id="UP000248808">
    <property type="component" value="Chromosome 1"/>
</dbReference>
<keyword evidence="5" id="KW-0175">Coiled coil</keyword>
<evidence type="ECO:0000256" key="3">
    <source>
        <dbReference type="ARBA" id="ARBA00022913"/>
    </source>
</evidence>
<sequence length="485" mass="50951">MRILLLNLTPALVYSKVSDSQFSIIKSGKLENRFNKDDVQKELDFQREVTEKFGPNVAEAGSLLANKFGEEAKAKRHKAAIALEEAEKAKAENNNEINRALVKQARDNFETASREAKEWETGGSQRLVIDSALNVISTALAGRPAAEVVASGLSPAVNNQIKKATTDAKGNVNTALNLTAHALWGAVEAYAGNRNVAAGAAGAAGGEVAAHFLASTLYNKSPEKLSEEEKRTVSSLSQVAAGIAGGSLSDSSDGAIIAAKTAKDAVENNALTPETVWDVANLTIGGASLAYNIEEGNYGMAVLDGVGLLYDGFATVMPFLPAGASSVLKAYRAGNSVKQSVAIGSDVAKTANAAHQAAKNSQNLVGNARAVGSKIHRDTGRRIGEVSGKPSKLSNNANSYFISANKATGKQPDLSWKGTNTWGDLTTSGQWNSHVKKYESSFGSTSIPIIYERGNGVINLPKMKSGAGTIINVPSGAYEYYQGDK</sequence>
<evidence type="ECO:0000256" key="5">
    <source>
        <dbReference type="SAM" id="Coils"/>
    </source>
</evidence>
<dbReference type="GO" id="GO:0090729">
    <property type="term" value="F:toxin activity"/>
    <property type="evidence" value="ECO:0007669"/>
    <property type="project" value="UniProtKB-KW"/>
</dbReference>
<keyword evidence="4" id="KW-0843">Virulence</keyword>
<dbReference type="AlphaFoldDB" id="A0A2X4R382"/>
<evidence type="ECO:0000256" key="1">
    <source>
        <dbReference type="ARBA" id="ARBA00004219"/>
    </source>
</evidence>
<accession>A0A2X4R382</accession>
<name>A0A2X4R382_HAEHA</name>
<dbReference type="Pfam" id="PF04829">
    <property type="entry name" value="PT-VENN"/>
    <property type="match status" value="1"/>
</dbReference>
<organism evidence="7 8">
    <name type="scientific">Haemophilus haemolyticus</name>
    <dbReference type="NCBI Taxonomy" id="726"/>
    <lineage>
        <taxon>Bacteria</taxon>
        <taxon>Pseudomonadati</taxon>
        <taxon>Pseudomonadota</taxon>
        <taxon>Gammaproteobacteria</taxon>
        <taxon>Pasteurellales</taxon>
        <taxon>Pasteurellaceae</taxon>
        <taxon>Haemophilus</taxon>
    </lineage>
</organism>
<feature type="domain" description="VENN motif-containing" evidence="6">
    <location>
        <begin position="222"/>
        <end position="271"/>
    </location>
</feature>
<evidence type="ECO:0000259" key="6">
    <source>
        <dbReference type="Pfam" id="PF04829"/>
    </source>
</evidence>
<keyword evidence="2" id="KW-0800">Toxin</keyword>
<evidence type="ECO:0000313" key="8">
    <source>
        <dbReference type="Proteomes" id="UP000248808"/>
    </source>
</evidence>
<dbReference type="GeneID" id="69055472"/>
<dbReference type="InterPro" id="IPR006914">
    <property type="entry name" value="VENN_dom"/>
</dbReference>
<evidence type="ECO:0000256" key="4">
    <source>
        <dbReference type="ARBA" id="ARBA00023026"/>
    </source>
</evidence>
<dbReference type="RefSeq" id="WP_231902257.1">
    <property type="nucleotide sequence ID" value="NZ_LS483458.1"/>
</dbReference>
<proteinExistence type="predicted"/>